<name>A0A150T733_SORCE</name>
<organism evidence="2 3">
    <name type="scientific">Sorangium cellulosum</name>
    <name type="common">Polyangium cellulosum</name>
    <dbReference type="NCBI Taxonomy" id="56"/>
    <lineage>
        <taxon>Bacteria</taxon>
        <taxon>Pseudomonadati</taxon>
        <taxon>Myxococcota</taxon>
        <taxon>Polyangia</taxon>
        <taxon>Polyangiales</taxon>
        <taxon>Polyangiaceae</taxon>
        <taxon>Sorangium</taxon>
    </lineage>
</organism>
<reference evidence="2 3" key="1">
    <citation type="submission" date="2014-02" db="EMBL/GenBank/DDBJ databases">
        <title>The small core and large imbalanced accessory genome model reveals a collaborative survival strategy of Sorangium cellulosum strains in nature.</title>
        <authorList>
            <person name="Han K."/>
            <person name="Peng R."/>
            <person name="Blom J."/>
            <person name="Li Y.-Z."/>
        </authorList>
    </citation>
    <scope>NUCLEOTIDE SEQUENCE [LARGE SCALE GENOMIC DNA]</scope>
    <source>
        <strain evidence="2 3">So0007-03</strain>
    </source>
</reference>
<dbReference type="AlphaFoldDB" id="A0A150T733"/>
<sequence>MNYDIGMICQACGCVTIFQAGTDTPRRCARCDDVDMDPPPAPPSRERPARSGGRGRRPEAAQLDGME</sequence>
<gene>
    <name evidence="2" type="ORF">BE21_07295</name>
</gene>
<dbReference type="Proteomes" id="UP000075502">
    <property type="component" value="Unassembled WGS sequence"/>
</dbReference>
<evidence type="ECO:0000256" key="1">
    <source>
        <dbReference type="SAM" id="MobiDB-lite"/>
    </source>
</evidence>
<accession>A0A150T733</accession>
<proteinExistence type="predicted"/>
<dbReference type="EMBL" id="JEME01003414">
    <property type="protein sequence ID" value="KYG00470.1"/>
    <property type="molecule type" value="Genomic_DNA"/>
</dbReference>
<feature type="region of interest" description="Disordered" evidence="1">
    <location>
        <begin position="33"/>
        <end position="67"/>
    </location>
</feature>
<evidence type="ECO:0000313" key="2">
    <source>
        <dbReference type="EMBL" id="KYG00470.1"/>
    </source>
</evidence>
<comment type="caution">
    <text evidence="2">The sequence shown here is derived from an EMBL/GenBank/DDBJ whole genome shotgun (WGS) entry which is preliminary data.</text>
</comment>
<protein>
    <submittedName>
        <fullName evidence="2">Uncharacterized protein</fullName>
    </submittedName>
</protein>
<evidence type="ECO:0000313" key="3">
    <source>
        <dbReference type="Proteomes" id="UP000075502"/>
    </source>
</evidence>